<protein>
    <submittedName>
        <fullName evidence="1">Uncharacterized protein</fullName>
    </submittedName>
</protein>
<name>A0A3M7PQX6_BRAPC</name>
<dbReference type="Proteomes" id="UP000276133">
    <property type="component" value="Unassembled WGS sequence"/>
</dbReference>
<sequence>MSEKFSYDVNFENFRLLTDDYPQMLKPKFISTDSTTVFYKERSMRLSEIE</sequence>
<dbReference type="EMBL" id="REGN01009290">
    <property type="protein sequence ID" value="RNA01526.1"/>
    <property type="molecule type" value="Genomic_DNA"/>
</dbReference>
<organism evidence="1 2">
    <name type="scientific">Brachionus plicatilis</name>
    <name type="common">Marine rotifer</name>
    <name type="synonym">Brachionus muelleri</name>
    <dbReference type="NCBI Taxonomy" id="10195"/>
    <lineage>
        <taxon>Eukaryota</taxon>
        <taxon>Metazoa</taxon>
        <taxon>Spiralia</taxon>
        <taxon>Gnathifera</taxon>
        <taxon>Rotifera</taxon>
        <taxon>Eurotatoria</taxon>
        <taxon>Monogononta</taxon>
        <taxon>Pseudotrocha</taxon>
        <taxon>Ploima</taxon>
        <taxon>Brachionidae</taxon>
        <taxon>Brachionus</taxon>
    </lineage>
</organism>
<evidence type="ECO:0000313" key="1">
    <source>
        <dbReference type="EMBL" id="RNA01526.1"/>
    </source>
</evidence>
<keyword evidence="2" id="KW-1185">Reference proteome</keyword>
<dbReference type="AlphaFoldDB" id="A0A3M7PQX6"/>
<comment type="caution">
    <text evidence="1">The sequence shown here is derived from an EMBL/GenBank/DDBJ whole genome shotgun (WGS) entry which is preliminary data.</text>
</comment>
<evidence type="ECO:0000313" key="2">
    <source>
        <dbReference type="Proteomes" id="UP000276133"/>
    </source>
</evidence>
<gene>
    <name evidence="1" type="ORF">BpHYR1_032043</name>
</gene>
<proteinExistence type="predicted"/>
<reference evidence="1 2" key="1">
    <citation type="journal article" date="2018" name="Sci. Rep.">
        <title>Genomic signatures of local adaptation to the degree of environmental predictability in rotifers.</title>
        <authorList>
            <person name="Franch-Gras L."/>
            <person name="Hahn C."/>
            <person name="Garcia-Roger E.M."/>
            <person name="Carmona M.J."/>
            <person name="Serra M."/>
            <person name="Gomez A."/>
        </authorList>
    </citation>
    <scope>NUCLEOTIDE SEQUENCE [LARGE SCALE GENOMIC DNA]</scope>
    <source>
        <strain evidence="1">HYR1</strain>
    </source>
</reference>
<accession>A0A3M7PQX6</accession>
<feature type="non-terminal residue" evidence="1">
    <location>
        <position position="50"/>
    </location>
</feature>